<dbReference type="EMBL" id="JAUKUD010000006">
    <property type="protein sequence ID" value="KAK0741402.1"/>
    <property type="molecule type" value="Genomic_DNA"/>
</dbReference>
<gene>
    <name evidence="2" type="ORF">B0T18DRAFT_432514</name>
</gene>
<name>A0AA40EL79_9PEZI</name>
<keyword evidence="3" id="KW-1185">Reference proteome</keyword>
<dbReference type="Proteomes" id="UP001172155">
    <property type="component" value="Unassembled WGS sequence"/>
</dbReference>
<reference evidence="2" key="1">
    <citation type="submission" date="2023-06" db="EMBL/GenBank/DDBJ databases">
        <title>Genome-scale phylogeny and comparative genomics of the fungal order Sordariales.</title>
        <authorList>
            <consortium name="Lawrence Berkeley National Laboratory"/>
            <person name="Hensen N."/>
            <person name="Bonometti L."/>
            <person name="Westerberg I."/>
            <person name="Brannstrom I.O."/>
            <person name="Guillou S."/>
            <person name="Cros-Aarteil S."/>
            <person name="Calhoun S."/>
            <person name="Haridas S."/>
            <person name="Kuo A."/>
            <person name="Mondo S."/>
            <person name="Pangilinan J."/>
            <person name="Riley R."/>
            <person name="LaButti K."/>
            <person name="Andreopoulos B."/>
            <person name="Lipzen A."/>
            <person name="Chen C."/>
            <person name="Yanf M."/>
            <person name="Daum C."/>
            <person name="Ng V."/>
            <person name="Clum A."/>
            <person name="Steindorff A."/>
            <person name="Ohm R."/>
            <person name="Martin F."/>
            <person name="Silar P."/>
            <person name="Natvig D."/>
            <person name="Lalanne C."/>
            <person name="Gautier V."/>
            <person name="Ament-velasquez S.L."/>
            <person name="Kruys A."/>
            <person name="Hutchinson M.I."/>
            <person name="Powell A.J."/>
            <person name="Barry K."/>
            <person name="Miller A.N."/>
            <person name="Grigoriev I.V."/>
            <person name="Debuchy R."/>
            <person name="Gladieux P."/>
            <person name="Thoren M.H."/>
            <person name="Johannesson H."/>
        </authorList>
    </citation>
    <scope>NUCLEOTIDE SEQUENCE</scope>
    <source>
        <strain evidence="2">SMH3187-1</strain>
    </source>
</reference>
<feature type="region of interest" description="Disordered" evidence="1">
    <location>
        <begin position="149"/>
        <end position="221"/>
    </location>
</feature>
<feature type="region of interest" description="Disordered" evidence="1">
    <location>
        <begin position="557"/>
        <end position="577"/>
    </location>
</feature>
<evidence type="ECO:0000256" key="1">
    <source>
        <dbReference type="SAM" id="MobiDB-lite"/>
    </source>
</evidence>
<feature type="compositionally biased region" description="Acidic residues" evidence="1">
    <location>
        <begin position="432"/>
        <end position="452"/>
    </location>
</feature>
<comment type="caution">
    <text evidence="2">The sequence shown here is derived from an EMBL/GenBank/DDBJ whole genome shotgun (WGS) entry which is preliminary data.</text>
</comment>
<evidence type="ECO:0000313" key="2">
    <source>
        <dbReference type="EMBL" id="KAK0741402.1"/>
    </source>
</evidence>
<sequence length="577" mass="61900">MAPFPDFGTWLLRSVRGGDANPDSPVSVIERLNALPRPLRNAADKDTLVGAVLTLGPSLQLALHILLELLPEDDDRERLGEVLCPTLGQLQRSLTDTLLSLRGSQDDKSKKSFAANRAKHMRGRSNTLPLPSEILFRGVRIDRSIKTPSAAPTLAQVPESPSSYPSPDAIEDTLTTNPSSPHLHQNHQVPRARPPPDSIPLPPRAPLPRSPSPTPSARRPDPAADLALVKELRAEMRVNAAIQVAVDSLEFAEGQLKIVKNVHRLHGGSFQLLEKHFYQGYNRILFRALELERREFDSPSGSDYCPSPRLVCDDMGDLMVEGKMKEEAAAVPQRSISFEEHARDEVVPVLQLEPPSPEKGGGPDAKTVASRPASPEKRMTVPAVGPGPELMRRNTAPGRTGQGARQAARTRPPAKRRLSLAEELALAGDSTTSEEDDESGEEDDDDDDDEPETTQAGPKLTDHNSDSDGDADSSSESPSDRDTAPRRTGPNGSGGSDSDESSSSDDDDEADERSTQSSIAPVPAPAPAPAPKLQAAIVKAVVTRGGTKRLQTALLVSSPPTSPERQADIIASAQKGS</sequence>
<feature type="compositionally biased region" description="Polar residues" evidence="1">
    <location>
        <begin position="173"/>
        <end position="188"/>
    </location>
</feature>
<feature type="region of interest" description="Disordered" evidence="1">
    <location>
        <begin position="352"/>
        <end position="531"/>
    </location>
</feature>
<dbReference type="AlphaFoldDB" id="A0AA40EL79"/>
<proteinExistence type="predicted"/>
<protein>
    <submittedName>
        <fullName evidence="2">Uncharacterized protein</fullName>
    </submittedName>
</protein>
<feature type="compositionally biased region" description="Acidic residues" evidence="1">
    <location>
        <begin position="497"/>
        <end position="511"/>
    </location>
</feature>
<organism evidence="2 3">
    <name type="scientific">Schizothecium vesticola</name>
    <dbReference type="NCBI Taxonomy" id="314040"/>
    <lineage>
        <taxon>Eukaryota</taxon>
        <taxon>Fungi</taxon>
        <taxon>Dikarya</taxon>
        <taxon>Ascomycota</taxon>
        <taxon>Pezizomycotina</taxon>
        <taxon>Sordariomycetes</taxon>
        <taxon>Sordariomycetidae</taxon>
        <taxon>Sordariales</taxon>
        <taxon>Schizotheciaceae</taxon>
        <taxon>Schizothecium</taxon>
    </lineage>
</organism>
<accession>A0AA40EL79</accession>
<feature type="compositionally biased region" description="Low complexity" evidence="1">
    <location>
        <begin position="421"/>
        <end position="431"/>
    </location>
</feature>
<evidence type="ECO:0000313" key="3">
    <source>
        <dbReference type="Proteomes" id="UP001172155"/>
    </source>
</evidence>
<feature type="compositionally biased region" description="Pro residues" evidence="1">
    <location>
        <begin position="192"/>
        <end position="214"/>
    </location>
</feature>